<feature type="compositionally biased region" description="Acidic residues" evidence="2">
    <location>
        <begin position="181"/>
        <end position="198"/>
    </location>
</feature>
<dbReference type="GO" id="GO:0005634">
    <property type="term" value="C:nucleus"/>
    <property type="evidence" value="ECO:0007669"/>
    <property type="project" value="TreeGrafter"/>
</dbReference>
<comment type="similarity">
    <text evidence="1">Belongs to the IML2 family.</text>
</comment>
<evidence type="ECO:0008006" key="5">
    <source>
        <dbReference type="Google" id="ProtNLM"/>
    </source>
</evidence>
<sequence>MVKPVAWLRGKASTPPTSKSSKSLNAVDEFSALSKALEAMDCIMADDLECANTILNGTSSKSSLPALGRSVLSFIEATLGFEADKIKEATEKLRVAEAAALRDRLHAQKLQHKSSSFAPGTEYYLAVAEAHLMGAVVLFLSESAIASVKSFYKLRRAYQILADIYNNSLDENSGVQKLPEIDDEKAELGDTADDDYGLTEEDTLDKSLDALGLESSLEQVLEKSEGDLSALPETRLPPQPAQKFKPFGNGKVGNSNGATAVTDDYIQSGVNLCFGILQLVISMIPPALGKILSVIGFRGDRDTSIQMLWEATSSDNIHGALALLTLLLYYTGPAQACDITSSDSSFPKDRLLTVLARTRKRYPTSALWMLQEARMQGMNGDLQLSLTILQTPMKIQMRQVEALVEFEKAMCYLDLHEFESAAQTFINLTKLNSWSHALYTYVAGVCYVELYRAASRADNEDEAKITAYKKNAEELLLNAPSLIGKRRIIGRAMPVELYLQRKVQKWKSWMPPATPRDSKNSSSASVSSTGASAQPSIVDYIGTSPANEIIYFWNGYKRMPRDALEKSLLELNYHYATSPAEVTPVNTPTKDSEYFKEKAKQFPHITDIDELGVKFILESIVLRNMGYTEVGLKILESEVAHIDRNMLKGTHKEDWIPPCGLYERAVFEWYIKGTDGAEKTLELLNKAAHYSHEYELNTRIGVRIQTGLEVLKTSS</sequence>
<dbReference type="GO" id="GO:0005741">
    <property type="term" value="C:mitochondrial outer membrane"/>
    <property type="evidence" value="ECO:0007669"/>
    <property type="project" value="TreeGrafter"/>
</dbReference>
<reference evidence="3 4" key="1">
    <citation type="journal article" date="2016" name="Proc. Natl. Acad. Sci. U.S.A.">
        <title>Comparative genomics of biotechnologically important yeasts.</title>
        <authorList>
            <person name="Riley R."/>
            <person name="Haridas S."/>
            <person name="Wolfe K.H."/>
            <person name="Lopes M.R."/>
            <person name="Hittinger C.T."/>
            <person name="Goeker M."/>
            <person name="Salamov A.A."/>
            <person name="Wisecaver J.H."/>
            <person name="Long T.M."/>
            <person name="Calvey C.H."/>
            <person name="Aerts A.L."/>
            <person name="Barry K.W."/>
            <person name="Choi C."/>
            <person name="Clum A."/>
            <person name="Coughlan A.Y."/>
            <person name="Deshpande S."/>
            <person name="Douglass A.P."/>
            <person name="Hanson S.J."/>
            <person name="Klenk H.-P."/>
            <person name="LaButti K.M."/>
            <person name="Lapidus A."/>
            <person name="Lindquist E.A."/>
            <person name="Lipzen A.M."/>
            <person name="Meier-Kolthoff J.P."/>
            <person name="Ohm R.A."/>
            <person name="Otillar R.P."/>
            <person name="Pangilinan J.L."/>
            <person name="Peng Y."/>
            <person name="Rokas A."/>
            <person name="Rosa C.A."/>
            <person name="Scheuner C."/>
            <person name="Sibirny A.A."/>
            <person name="Slot J.C."/>
            <person name="Stielow J.B."/>
            <person name="Sun H."/>
            <person name="Kurtzman C.P."/>
            <person name="Blackwell M."/>
            <person name="Grigoriev I.V."/>
            <person name="Jeffries T.W."/>
        </authorList>
    </citation>
    <scope>NUCLEOTIDE SEQUENCE [LARGE SCALE GENOMIC DNA]</scope>
    <source>
        <strain evidence="3 4">NRRL Y-11557</strain>
    </source>
</reference>
<keyword evidence="4" id="KW-1185">Reference proteome</keyword>
<dbReference type="OrthoDB" id="2154985at2759"/>
<dbReference type="Proteomes" id="UP000094385">
    <property type="component" value="Unassembled WGS sequence"/>
</dbReference>
<evidence type="ECO:0000256" key="2">
    <source>
        <dbReference type="SAM" id="MobiDB-lite"/>
    </source>
</evidence>
<name>A0A1E3QF99_LIPST</name>
<gene>
    <name evidence="3" type="ORF">LIPSTDRAFT_1114</name>
</gene>
<feature type="region of interest" description="Disordered" evidence="2">
    <location>
        <begin position="1"/>
        <end position="21"/>
    </location>
</feature>
<feature type="compositionally biased region" description="Low complexity" evidence="2">
    <location>
        <begin position="520"/>
        <end position="530"/>
    </location>
</feature>
<dbReference type="AlphaFoldDB" id="A0A1E3QF99"/>
<dbReference type="GO" id="GO:0005829">
    <property type="term" value="C:cytosol"/>
    <property type="evidence" value="ECO:0007669"/>
    <property type="project" value="TreeGrafter"/>
</dbReference>
<protein>
    <recommendedName>
        <fullName evidence="5">Inclusion body clearance protein IML2</fullName>
    </recommendedName>
</protein>
<evidence type="ECO:0000313" key="4">
    <source>
        <dbReference type="Proteomes" id="UP000094385"/>
    </source>
</evidence>
<feature type="region of interest" description="Disordered" evidence="2">
    <location>
        <begin position="173"/>
        <end position="198"/>
    </location>
</feature>
<dbReference type="PANTHER" id="PTHR31859">
    <property type="entry name" value="TETRATRICOPEPTIDE REPEAT PROTEIN 39 FAMILY MEMBER"/>
    <property type="match status" value="1"/>
</dbReference>
<evidence type="ECO:0000256" key="1">
    <source>
        <dbReference type="ARBA" id="ARBA00010925"/>
    </source>
</evidence>
<dbReference type="PANTHER" id="PTHR31859:SF1">
    <property type="entry name" value="TETRATRICOPEPTIDE REPEAT PROTEIN 39C"/>
    <property type="match status" value="1"/>
</dbReference>
<feature type="region of interest" description="Disordered" evidence="2">
    <location>
        <begin position="509"/>
        <end position="530"/>
    </location>
</feature>
<proteinExistence type="inferred from homology"/>
<dbReference type="InterPro" id="IPR019412">
    <property type="entry name" value="IML2/TPR_39"/>
</dbReference>
<dbReference type="Pfam" id="PF10300">
    <property type="entry name" value="Iml2-TPR_39"/>
    <property type="match status" value="1"/>
</dbReference>
<evidence type="ECO:0000313" key="3">
    <source>
        <dbReference type="EMBL" id="ODQ75677.1"/>
    </source>
</evidence>
<accession>A0A1E3QF99</accession>
<organism evidence="3 4">
    <name type="scientific">Lipomyces starkeyi NRRL Y-11557</name>
    <dbReference type="NCBI Taxonomy" id="675824"/>
    <lineage>
        <taxon>Eukaryota</taxon>
        <taxon>Fungi</taxon>
        <taxon>Dikarya</taxon>
        <taxon>Ascomycota</taxon>
        <taxon>Saccharomycotina</taxon>
        <taxon>Lipomycetes</taxon>
        <taxon>Lipomycetales</taxon>
        <taxon>Lipomycetaceae</taxon>
        <taxon>Lipomyces</taxon>
    </lineage>
</organism>
<feature type="region of interest" description="Disordered" evidence="2">
    <location>
        <begin position="228"/>
        <end position="249"/>
    </location>
</feature>
<dbReference type="EMBL" id="KV454290">
    <property type="protein sequence ID" value="ODQ75677.1"/>
    <property type="molecule type" value="Genomic_DNA"/>
</dbReference>